<dbReference type="InParanoid" id="A0A317ZFV0"/>
<protein>
    <submittedName>
        <fullName evidence="4">Heparinase</fullName>
    </submittedName>
</protein>
<dbReference type="EMBL" id="QHJQ01000004">
    <property type="protein sequence ID" value="PXA04396.1"/>
    <property type="molecule type" value="Genomic_DNA"/>
</dbReference>
<dbReference type="Proteomes" id="UP000247099">
    <property type="component" value="Unassembled WGS sequence"/>
</dbReference>
<dbReference type="PANTHER" id="PTHR38045">
    <property type="entry name" value="CHROMOSOME 1, WHOLE GENOME SHOTGUN SEQUENCE"/>
    <property type="match status" value="1"/>
</dbReference>
<gene>
    <name evidence="4" type="ORF">DDZ13_07645</name>
</gene>
<reference evidence="4 5" key="1">
    <citation type="submission" date="2018-05" db="EMBL/GenBank/DDBJ databases">
        <title>Coraliomargarita sinensis sp. nov., isolated from a marine solar saltern.</title>
        <authorList>
            <person name="Zhou L.Y."/>
        </authorList>
    </citation>
    <scope>NUCLEOTIDE SEQUENCE [LARGE SCALE GENOMIC DNA]</scope>
    <source>
        <strain evidence="4 5">WN38</strain>
    </source>
</reference>
<evidence type="ECO:0000256" key="1">
    <source>
        <dbReference type="ARBA" id="ARBA00004196"/>
    </source>
</evidence>
<dbReference type="AlphaFoldDB" id="A0A317ZFV0"/>
<feature type="domain" description="Heparinase II N-terminal" evidence="3">
    <location>
        <begin position="89"/>
        <end position="293"/>
    </location>
</feature>
<evidence type="ECO:0000313" key="5">
    <source>
        <dbReference type="Proteomes" id="UP000247099"/>
    </source>
</evidence>
<organism evidence="4 5">
    <name type="scientific">Coraliomargarita sinensis</name>
    <dbReference type="NCBI Taxonomy" id="2174842"/>
    <lineage>
        <taxon>Bacteria</taxon>
        <taxon>Pseudomonadati</taxon>
        <taxon>Verrucomicrobiota</taxon>
        <taxon>Opitutia</taxon>
        <taxon>Puniceicoccales</taxon>
        <taxon>Coraliomargaritaceae</taxon>
        <taxon>Coraliomargarita</taxon>
    </lineage>
</organism>
<dbReference type="PANTHER" id="PTHR38045:SF1">
    <property type="entry name" value="HEPARINASE II_III-LIKE PROTEIN"/>
    <property type="match status" value="1"/>
</dbReference>
<feature type="domain" description="Heparinase II/III-like C-terminal" evidence="2">
    <location>
        <begin position="389"/>
        <end position="539"/>
    </location>
</feature>
<sequence>MRKIALLWILQIALLLVPLTSGAYPSELLDELKARRDMPHPRILLAAEATDDWRESIAADPIKQSVASFVVKKAEVYLNKDLVAYELTGRRLRGPCRAVMNRIAYLGLAYKLTGDPRFAKRGVREMLNVASFKDWNPSRFLDTATMTAALGFGYDWFFHEMGEAERRSIREAIIKQGLLPSFQPGNNRWVGSKNNWNQVCQAGLTVGALAIFEDATEIAAIIIDRGIKNVPTALKAYAPDGAYPEGPGYWEYGTSYTVLQITALESVLGQDFGLSAHPGFLESSDYYLHTHRPDRQLFNYSDNSLNKPVNPASFWFAAKRNKPALLWSELPKLQALIASEPGEGIKDRFFPLVLFWAGEIAPDAEPKELSWHGRGHTPVALHRSSWEPDATYFGIKGGSPRVNHAHMDAGTFVLDMGGVQWVEDIGAQSYNSLESLGLHIWSNDADSDRWRVFRFGPWSHNTVIVDGQAQDVDGRTTLTHFTNDPFTQVTLDLSEAFGGRLASAIRTASLPEPELFEIRDRLTADTSDRDARWAFFTRAELDIKSGKIAHLRRDGRTMRVSLLAPADASFKNISTEAPNNWDGPNPGSSMLGLTTSIPANETREIQVRFELIDY</sequence>
<dbReference type="InterPro" id="IPR008929">
    <property type="entry name" value="Chondroitin_lyas"/>
</dbReference>
<evidence type="ECO:0000259" key="3">
    <source>
        <dbReference type="Pfam" id="PF16332"/>
    </source>
</evidence>
<dbReference type="Pfam" id="PF16332">
    <property type="entry name" value="DUF4962"/>
    <property type="match status" value="1"/>
</dbReference>
<dbReference type="GO" id="GO:0016829">
    <property type="term" value="F:lyase activity"/>
    <property type="evidence" value="ECO:0007669"/>
    <property type="project" value="InterPro"/>
</dbReference>
<dbReference type="SUPFAM" id="SSF48230">
    <property type="entry name" value="Chondroitin AC/alginate lyase"/>
    <property type="match status" value="1"/>
</dbReference>
<comment type="subcellular location">
    <subcellularLocation>
        <location evidence="1">Cell envelope</location>
    </subcellularLocation>
</comment>
<dbReference type="GO" id="GO:0030313">
    <property type="term" value="C:cell envelope"/>
    <property type="evidence" value="ECO:0007669"/>
    <property type="project" value="UniProtKB-SubCell"/>
</dbReference>
<name>A0A317ZFV0_9BACT</name>
<dbReference type="Gene3D" id="2.70.98.70">
    <property type="match status" value="1"/>
</dbReference>
<keyword evidence="5" id="KW-1185">Reference proteome</keyword>
<dbReference type="InterPro" id="IPR032518">
    <property type="entry name" value="HepII_N"/>
</dbReference>
<dbReference type="OrthoDB" id="175534at2"/>
<accession>A0A317ZFV0</accession>
<dbReference type="Pfam" id="PF07940">
    <property type="entry name" value="Hepar_II_III_C"/>
    <property type="match status" value="1"/>
</dbReference>
<dbReference type="InterPro" id="IPR012480">
    <property type="entry name" value="Hepar_II_III_C"/>
</dbReference>
<dbReference type="RefSeq" id="WP_110130848.1">
    <property type="nucleotide sequence ID" value="NZ_QHJQ01000004.1"/>
</dbReference>
<evidence type="ECO:0000259" key="2">
    <source>
        <dbReference type="Pfam" id="PF07940"/>
    </source>
</evidence>
<comment type="caution">
    <text evidence="4">The sequence shown here is derived from an EMBL/GenBank/DDBJ whole genome shotgun (WGS) entry which is preliminary data.</text>
</comment>
<dbReference type="Gene3D" id="1.50.10.100">
    <property type="entry name" value="Chondroitin AC/alginate lyase"/>
    <property type="match status" value="1"/>
</dbReference>
<proteinExistence type="predicted"/>
<evidence type="ECO:0000313" key="4">
    <source>
        <dbReference type="EMBL" id="PXA04396.1"/>
    </source>
</evidence>